<dbReference type="PRINTS" id="PR00598">
    <property type="entry name" value="HTHMARR"/>
</dbReference>
<keyword evidence="2" id="KW-0238">DNA-binding</keyword>
<dbReference type="Proteomes" id="UP000782554">
    <property type="component" value="Unassembled WGS sequence"/>
</dbReference>
<dbReference type="PANTHER" id="PTHR33164:SF64">
    <property type="entry name" value="TRANSCRIPTIONAL REGULATOR SLYA"/>
    <property type="match status" value="1"/>
</dbReference>
<proteinExistence type="predicted"/>
<dbReference type="InterPro" id="IPR000835">
    <property type="entry name" value="HTH_MarR-typ"/>
</dbReference>
<dbReference type="EMBL" id="JAIGNU010000001">
    <property type="protein sequence ID" value="MBX7499957.1"/>
    <property type="molecule type" value="Genomic_DNA"/>
</dbReference>
<dbReference type="InterPro" id="IPR023187">
    <property type="entry name" value="Tscrpt_reg_MarR-type_CS"/>
</dbReference>
<feature type="domain" description="HTH marR-type" evidence="4">
    <location>
        <begin position="2"/>
        <end position="134"/>
    </location>
</feature>
<evidence type="ECO:0000313" key="5">
    <source>
        <dbReference type="EMBL" id="MBX7499957.1"/>
    </source>
</evidence>
<keyword evidence="6" id="KW-1185">Reference proteome</keyword>
<accession>A0ABS7JQN4</accession>
<dbReference type="Pfam" id="PF01047">
    <property type="entry name" value="MarR"/>
    <property type="match status" value="1"/>
</dbReference>
<dbReference type="InterPro" id="IPR036388">
    <property type="entry name" value="WH-like_DNA-bd_sf"/>
</dbReference>
<organism evidence="5 6">
    <name type="scientific">Qipengyuania mesophila</name>
    <dbReference type="NCBI Taxonomy" id="2867246"/>
    <lineage>
        <taxon>Bacteria</taxon>
        <taxon>Pseudomonadati</taxon>
        <taxon>Pseudomonadota</taxon>
        <taxon>Alphaproteobacteria</taxon>
        <taxon>Sphingomonadales</taxon>
        <taxon>Erythrobacteraceae</taxon>
        <taxon>Qipengyuania</taxon>
    </lineage>
</organism>
<evidence type="ECO:0000256" key="1">
    <source>
        <dbReference type="ARBA" id="ARBA00023015"/>
    </source>
</evidence>
<name>A0ABS7JQN4_9SPHN</name>
<dbReference type="PROSITE" id="PS50995">
    <property type="entry name" value="HTH_MARR_2"/>
    <property type="match status" value="1"/>
</dbReference>
<evidence type="ECO:0000259" key="4">
    <source>
        <dbReference type="PROSITE" id="PS50995"/>
    </source>
</evidence>
<evidence type="ECO:0000256" key="3">
    <source>
        <dbReference type="ARBA" id="ARBA00023163"/>
    </source>
</evidence>
<gene>
    <name evidence="5" type="ORF">K3181_00695</name>
</gene>
<protein>
    <submittedName>
        <fullName evidence="5">MarR family transcriptional regulator</fullName>
    </submittedName>
</protein>
<keyword evidence="3" id="KW-0804">Transcription</keyword>
<dbReference type="SUPFAM" id="SSF46785">
    <property type="entry name" value="Winged helix' DNA-binding domain"/>
    <property type="match status" value="1"/>
</dbReference>
<evidence type="ECO:0000256" key="2">
    <source>
        <dbReference type="ARBA" id="ARBA00023125"/>
    </source>
</evidence>
<keyword evidence="1" id="KW-0805">Transcription regulation</keyword>
<dbReference type="InterPro" id="IPR039422">
    <property type="entry name" value="MarR/SlyA-like"/>
</dbReference>
<reference evidence="5 6" key="1">
    <citation type="submission" date="2021-08" db="EMBL/GenBank/DDBJ databases">
        <title>Comparative Genomics Analysis of the Genus Qipengyuania Reveals Extensive Genetic Diversity and Metabolic Versatility, Including the Description of Fifteen Novel Species.</title>
        <authorList>
            <person name="Liu Y."/>
        </authorList>
    </citation>
    <scope>NUCLEOTIDE SEQUENCE [LARGE SCALE GENOMIC DNA]</scope>
    <source>
        <strain evidence="5 6">YG27</strain>
    </source>
</reference>
<dbReference type="RefSeq" id="WP_221599879.1">
    <property type="nucleotide sequence ID" value="NZ_JAIGNU010000001.1"/>
</dbReference>
<evidence type="ECO:0000313" key="6">
    <source>
        <dbReference type="Proteomes" id="UP000782554"/>
    </source>
</evidence>
<dbReference type="SMART" id="SM00347">
    <property type="entry name" value="HTH_MARR"/>
    <property type="match status" value="1"/>
</dbReference>
<dbReference type="Gene3D" id="1.10.10.10">
    <property type="entry name" value="Winged helix-like DNA-binding domain superfamily/Winged helix DNA-binding domain"/>
    <property type="match status" value="1"/>
</dbReference>
<sequence length="148" mass="16937">METNIGYLLSDSGRLLRKTFDERVRSLGLTAVQARLLMSLVKFPDNNQAFYAERIEVEPITLTRIVDRMEEAGWVERVFDPNDRRARLLHLTDKSREIVEPLRVIVNALVEDMAEGLTAQEQDMLARLLEKVSANLTAEREIRNVANG</sequence>
<comment type="caution">
    <text evidence="5">The sequence shown here is derived from an EMBL/GenBank/DDBJ whole genome shotgun (WGS) entry which is preliminary data.</text>
</comment>
<dbReference type="PROSITE" id="PS01117">
    <property type="entry name" value="HTH_MARR_1"/>
    <property type="match status" value="1"/>
</dbReference>
<dbReference type="PANTHER" id="PTHR33164">
    <property type="entry name" value="TRANSCRIPTIONAL REGULATOR, MARR FAMILY"/>
    <property type="match status" value="1"/>
</dbReference>
<dbReference type="InterPro" id="IPR036390">
    <property type="entry name" value="WH_DNA-bd_sf"/>
</dbReference>